<name>A0ACB7X6H0_9ERIC</name>
<protein>
    <submittedName>
        <fullName evidence="1">Uncharacterized protein</fullName>
    </submittedName>
</protein>
<dbReference type="Proteomes" id="UP000828048">
    <property type="component" value="Chromosome 2"/>
</dbReference>
<reference evidence="1 2" key="1">
    <citation type="journal article" date="2021" name="Hortic Res">
        <title>High-quality reference genome and annotation aids understanding of berry development for evergreen blueberry (Vaccinium darrowii).</title>
        <authorList>
            <person name="Yu J."/>
            <person name="Hulse-Kemp A.M."/>
            <person name="Babiker E."/>
            <person name="Staton M."/>
        </authorList>
    </citation>
    <scope>NUCLEOTIDE SEQUENCE [LARGE SCALE GENOMIC DNA]</scope>
    <source>
        <strain evidence="2">cv. NJ 8807/NJ 8810</strain>
        <tissue evidence="1">Young leaf</tissue>
    </source>
</reference>
<accession>A0ACB7X6H0</accession>
<sequence>MSLNLTHNENLKTLDDVGRHLELEAERREATKPNSFAHMVESSSRKASRPKRKFSEISNKQGLAAGPAPKKAKVVRRKRGKRGAYCRQVVAPPDSDMIVSEDKGHCGALYRGGSGVGSKEEKAETWRSLLLLSQITLINFVSFTISQTEPLGYFCNYTSSDTYQTNRDTLLSSLSTGTNQYGFYSSSYGENPDTVYAMVLCRADVELESCRECINNATATLGLCPDNKAPTGWPGYNSSDKDGIVWYDNCTVRYSSQAMEGIMAGDPRIFNHDIHQNVTSVDVEQFKDALTNLLNNLRVQAAGGGTQRKFASGSAPGPANYTIYALTQCTPDLSTQKCGDCLQGAIDNYPLCCNTSAGGRVLRPSCNFRYEIGPFFGDIPSGESNNGTGTIAFAGEGKNRTRTFIIIIASVTTFVIVLMVFIYIILSKKYPGKPTEHAEESDKNALMGQTYSLESTLRTGNAHDPALS</sequence>
<gene>
    <name evidence="1" type="ORF">Vadar_034410</name>
</gene>
<proteinExistence type="predicted"/>
<comment type="caution">
    <text evidence="1">The sequence shown here is derived from an EMBL/GenBank/DDBJ whole genome shotgun (WGS) entry which is preliminary data.</text>
</comment>
<organism evidence="1 2">
    <name type="scientific">Vaccinium darrowii</name>
    <dbReference type="NCBI Taxonomy" id="229202"/>
    <lineage>
        <taxon>Eukaryota</taxon>
        <taxon>Viridiplantae</taxon>
        <taxon>Streptophyta</taxon>
        <taxon>Embryophyta</taxon>
        <taxon>Tracheophyta</taxon>
        <taxon>Spermatophyta</taxon>
        <taxon>Magnoliopsida</taxon>
        <taxon>eudicotyledons</taxon>
        <taxon>Gunneridae</taxon>
        <taxon>Pentapetalae</taxon>
        <taxon>asterids</taxon>
        <taxon>Ericales</taxon>
        <taxon>Ericaceae</taxon>
        <taxon>Vaccinioideae</taxon>
        <taxon>Vaccinieae</taxon>
        <taxon>Vaccinium</taxon>
    </lineage>
</organism>
<dbReference type="EMBL" id="CM037152">
    <property type="protein sequence ID" value="KAH7836299.1"/>
    <property type="molecule type" value="Genomic_DNA"/>
</dbReference>
<evidence type="ECO:0000313" key="1">
    <source>
        <dbReference type="EMBL" id="KAH7836299.1"/>
    </source>
</evidence>
<keyword evidence="2" id="KW-1185">Reference proteome</keyword>
<evidence type="ECO:0000313" key="2">
    <source>
        <dbReference type="Proteomes" id="UP000828048"/>
    </source>
</evidence>